<reference evidence="1 2" key="1">
    <citation type="submission" date="2018-12" db="EMBL/GenBank/DDBJ databases">
        <title>The Genome Submission of two Enterobacter spp. strains.</title>
        <authorList>
            <person name="Wu W."/>
            <person name="Wei L."/>
            <person name="Feng Y."/>
            <person name="Zong Z."/>
        </authorList>
    </citation>
    <scope>NUCLEOTIDE SEQUENCE [LARGE SCALE GENOMIC DNA]</scope>
    <source>
        <strain evidence="1 2">WCHEHu045002</strain>
    </source>
</reference>
<protein>
    <submittedName>
        <fullName evidence="1">Host cell division inhibitor Icd-like protein</fullName>
    </submittedName>
</protein>
<proteinExistence type="predicted"/>
<gene>
    <name evidence="1" type="ORF">EJE24_24180</name>
</gene>
<dbReference type="RefSeq" id="WP_125915789.1">
    <property type="nucleotide sequence ID" value="NZ_RWHU01000017.1"/>
</dbReference>
<name>A0A3R9NCT7_9ENTR</name>
<dbReference type="GO" id="GO:0051301">
    <property type="term" value="P:cell division"/>
    <property type="evidence" value="ECO:0007669"/>
    <property type="project" value="UniProtKB-KW"/>
</dbReference>
<sequence>MKNHTTHPQGRDSHSLNKFTWLFLGTPKGHTCTPIVLRTVADTEDTARAVFCGWDLTFAAKIRTESPLSVSFMDSENRTLWSILGSDPYSVEAVPTEVRHA</sequence>
<dbReference type="AlphaFoldDB" id="A0A3R9NCT7"/>
<keyword evidence="1" id="KW-0131">Cell cycle</keyword>
<comment type="caution">
    <text evidence="1">The sequence shown here is derived from an EMBL/GenBank/DDBJ whole genome shotgun (WGS) entry which is preliminary data.</text>
</comment>
<dbReference type="EMBL" id="RWHU01000017">
    <property type="protein sequence ID" value="RSK62053.1"/>
    <property type="molecule type" value="Genomic_DNA"/>
</dbReference>
<evidence type="ECO:0000313" key="1">
    <source>
        <dbReference type="EMBL" id="RSK62053.1"/>
    </source>
</evidence>
<evidence type="ECO:0000313" key="2">
    <source>
        <dbReference type="Proteomes" id="UP000276389"/>
    </source>
</evidence>
<keyword evidence="1" id="KW-0132">Cell division</keyword>
<accession>A0A3R9NCT7</accession>
<dbReference type="NCBIfam" id="NF033153">
    <property type="entry name" value="phage_ICD_like"/>
    <property type="match status" value="1"/>
</dbReference>
<organism evidence="1 2">
    <name type="scientific">Enterobacter huaxiensis</name>
    <dbReference type="NCBI Taxonomy" id="2494702"/>
    <lineage>
        <taxon>Bacteria</taxon>
        <taxon>Pseudomonadati</taxon>
        <taxon>Pseudomonadota</taxon>
        <taxon>Gammaproteobacteria</taxon>
        <taxon>Enterobacterales</taxon>
        <taxon>Enterobacteriaceae</taxon>
        <taxon>Enterobacter</taxon>
    </lineage>
</organism>
<dbReference type="Proteomes" id="UP000276389">
    <property type="component" value="Unassembled WGS sequence"/>
</dbReference>